<dbReference type="Proteomes" id="UP000017246">
    <property type="component" value="Unassembled WGS sequence"/>
</dbReference>
<gene>
    <name evidence="2" type="ORF">EmuJ_001201900</name>
</gene>
<dbReference type="AlphaFoldDB" id="A0A068XYX7"/>
<evidence type="ECO:0000313" key="2">
    <source>
        <dbReference type="EMBL" id="CDS36052.1"/>
    </source>
</evidence>
<keyword evidence="3" id="KW-1185">Reference proteome</keyword>
<feature type="signal peptide" evidence="1">
    <location>
        <begin position="1"/>
        <end position="19"/>
    </location>
</feature>
<keyword evidence="1" id="KW-0732">Signal</keyword>
<evidence type="ECO:0000313" key="3">
    <source>
        <dbReference type="Proteomes" id="UP000017246"/>
    </source>
</evidence>
<sequence>MASEFFLLLLLVALPSTAAVSLVTKVAVKQVKTKPERPMPAVWKTAAKIIAKKVGKAVKEFVIYEVAKKTYNHESKWAKRHFKR</sequence>
<name>A0A068XYX7_ECHMU</name>
<dbReference type="EMBL" id="LN902841">
    <property type="protein sequence ID" value="CDS36052.1"/>
    <property type="molecule type" value="Genomic_DNA"/>
</dbReference>
<proteinExistence type="predicted"/>
<feature type="chain" id="PRO_5001657746" evidence="1">
    <location>
        <begin position="20"/>
        <end position="84"/>
    </location>
</feature>
<organism evidence="2 3">
    <name type="scientific">Echinococcus multilocularis</name>
    <name type="common">Fox tapeworm</name>
    <dbReference type="NCBI Taxonomy" id="6211"/>
    <lineage>
        <taxon>Eukaryota</taxon>
        <taxon>Metazoa</taxon>
        <taxon>Spiralia</taxon>
        <taxon>Lophotrochozoa</taxon>
        <taxon>Platyhelminthes</taxon>
        <taxon>Cestoda</taxon>
        <taxon>Eucestoda</taxon>
        <taxon>Cyclophyllidea</taxon>
        <taxon>Taeniidae</taxon>
        <taxon>Echinococcus</taxon>
    </lineage>
</organism>
<protein>
    <submittedName>
        <fullName evidence="2">Uncharacterized protein</fullName>
    </submittedName>
</protein>
<evidence type="ECO:0000256" key="1">
    <source>
        <dbReference type="SAM" id="SignalP"/>
    </source>
</evidence>
<accession>A0A068XYX7</accession>
<reference evidence="2" key="1">
    <citation type="journal article" date="2013" name="Nature">
        <title>The genomes of four tapeworm species reveal adaptations to parasitism.</title>
        <authorList>
            <person name="Tsai I.J."/>
            <person name="Zarowiecki M."/>
            <person name="Holroyd N."/>
            <person name="Garciarrubio A."/>
            <person name="Sanchez-Flores A."/>
            <person name="Brooks K.L."/>
            <person name="Tracey A."/>
            <person name="Bobes R.J."/>
            <person name="Fragoso G."/>
            <person name="Sciutto E."/>
            <person name="Aslett M."/>
            <person name="Beasley H."/>
            <person name="Bennett H.M."/>
            <person name="Cai J."/>
            <person name="Camicia F."/>
            <person name="Clark R."/>
            <person name="Cucher M."/>
            <person name="De Silva N."/>
            <person name="Day T.A."/>
            <person name="Deplazes P."/>
            <person name="Estrada K."/>
            <person name="Fernandez C."/>
            <person name="Holland P.W."/>
            <person name="Hou J."/>
            <person name="Hu S."/>
            <person name="Huckvale T."/>
            <person name="Hung S.S."/>
            <person name="Kamenetzky L."/>
            <person name="Keane J.A."/>
            <person name="Kiss F."/>
            <person name="Koziol U."/>
            <person name="Lambert O."/>
            <person name="Liu K."/>
            <person name="Luo X."/>
            <person name="Luo Y."/>
            <person name="Macchiaroli N."/>
            <person name="Nichol S."/>
            <person name="Paps J."/>
            <person name="Parkinson J."/>
            <person name="Pouchkina-Stantcheva N."/>
            <person name="Riddiford N."/>
            <person name="Rosenzvit M."/>
            <person name="Salinas G."/>
            <person name="Wasmuth J.D."/>
            <person name="Zamanian M."/>
            <person name="Zheng Y."/>
            <person name="Cai X."/>
            <person name="Soberon X."/>
            <person name="Olson P.D."/>
            <person name="Laclette J.P."/>
            <person name="Brehm K."/>
            <person name="Berriman M."/>
            <person name="Garciarrubio A."/>
            <person name="Bobes R.J."/>
            <person name="Fragoso G."/>
            <person name="Sanchez-Flores A."/>
            <person name="Estrada K."/>
            <person name="Cevallos M.A."/>
            <person name="Morett E."/>
            <person name="Gonzalez V."/>
            <person name="Portillo T."/>
            <person name="Ochoa-Leyva A."/>
            <person name="Jose M.V."/>
            <person name="Sciutto E."/>
            <person name="Landa A."/>
            <person name="Jimenez L."/>
            <person name="Valdes V."/>
            <person name="Carrero J.C."/>
            <person name="Larralde C."/>
            <person name="Morales-Montor J."/>
            <person name="Limon-Lason J."/>
            <person name="Soberon X."/>
            <person name="Laclette J.P."/>
        </authorList>
    </citation>
    <scope>NUCLEOTIDE SEQUENCE [LARGE SCALE GENOMIC DNA]</scope>
</reference>
<reference evidence="2" key="2">
    <citation type="submission" date="2015-11" db="EMBL/GenBank/DDBJ databases">
        <authorList>
            <person name="Zhang Y."/>
            <person name="Guo Z."/>
        </authorList>
    </citation>
    <scope>NUCLEOTIDE SEQUENCE</scope>
</reference>